<name>A0A150PEH9_SORCE</name>
<dbReference type="Pfam" id="PF13665">
    <property type="entry name" value="Tox-PAAR-like"/>
    <property type="match status" value="1"/>
</dbReference>
<reference evidence="1 2" key="1">
    <citation type="submission" date="2014-02" db="EMBL/GenBank/DDBJ databases">
        <title>The small core and large imbalanced accessory genome model reveals a collaborative survival strategy of Sorangium cellulosum strains in nature.</title>
        <authorList>
            <person name="Han K."/>
            <person name="Peng R."/>
            <person name="Blom J."/>
            <person name="Li Y.-Z."/>
        </authorList>
    </citation>
    <scope>NUCLEOTIDE SEQUENCE [LARGE SCALE GENOMIC DNA]</scope>
    <source>
        <strain evidence="1 2">So0157-18</strain>
    </source>
</reference>
<dbReference type="EMBL" id="JELX01002844">
    <property type="protein sequence ID" value="KYF54094.1"/>
    <property type="molecule type" value="Genomic_DNA"/>
</dbReference>
<accession>A0A150PEH9</accession>
<evidence type="ECO:0000313" key="1">
    <source>
        <dbReference type="EMBL" id="KYF54094.1"/>
    </source>
</evidence>
<evidence type="ECO:0000313" key="2">
    <source>
        <dbReference type="Proteomes" id="UP000075604"/>
    </source>
</evidence>
<gene>
    <name evidence="1" type="ORF">BE04_21630</name>
</gene>
<protein>
    <submittedName>
        <fullName evidence="1">Uncharacterized protein</fullName>
    </submittedName>
</protein>
<dbReference type="Proteomes" id="UP000075604">
    <property type="component" value="Unassembled WGS sequence"/>
</dbReference>
<dbReference type="AlphaFoldDB" id="A0A150PEH9"/>
<comment type="caution">
    <text evidence="1">The sequence shown here is derived from an EMBL/GenBank/DDBJ whole genome shotgun (WGS) entry which is preliminary data.</text>
</comment>
<proteinExistence type="predicted"/>
<organism evidence="1 2">
    <name type="scientific">Sorangium cellulosum</name>
    <name type="common">Polyangium cellulosum</name>
    <dbReference type="NCBI Taxonomy" id="56"/>
    <lineage>
        <taxon>Bacteria</taxon>
        <taxon>Pseudomonadati</taxon>
        <taxon>Myxococcota</taxon>
        <taxon>Polyangia</taxon>
        <taxon>Polyangiales</taxon>
        <taxon>Polyangiaceae</taxon>
        <taxon>Sorangium</taxon>
    </lineage>
</organism>
<sequence>MCFASTSGGGLDFGAPDVCLPGPIPYPNMASRTMGTSVAYKVILGRGPAHTLATVIPISMGDNPGILGGVISRRNMGPSRRLVPYPKLLVQNKPAVRLGATGIQNQINVNGTTVAPSQVKVLLL</sequence>